<evidence type="ECO:0000313" key="2">
    <source>
        <dbReference type="Proteomes" id="UP000054477"/>
    </source>
</evidence>
<accession>A0A0C9YDG7</accession>
<reference evidence="2" key="2">
    <citation type="submission" date="2015-01" db="EMBL/GenBank/DDBJ databases">
        <title>Evolutionary Origins and Diversification of the Mycorrhizal Mutualists.</title>
        <authorList>
            <consortium name="DOE Joint Genome Institute"/>
            <consortium name="Mycorrhizal Genomics Consortium"/>
            <person name="Kohler A."/>
            <person name="Kuo A."/>
            <person name="Nagy L.G."/>
            <person name="Floudas D."/>
            <person name="Copeland A."/>
            <person name="Barry K.W."/>
            <person name="Cichocki N."/>
            <person name="Veneault-Fourrey C."/>
            <person name="LaButti K."/>
            <person name="Lindquist E.A."/>
            <person name="Lipzen A."/>
            <person name="Lundell T."/>
            <person name="Morin E."/>
            <person name="Murat C."/>
            <person name="Riley R."/>
            <person name="Ohm R."/>
            <person name="Sun H."/>
            <person name="Tunlid A."/>
            <person name="Henrissat B."/>
            <person name="Grigoriev I.V."/>
            <person name="Hibbett D.S."/>
            <person name="Martin F."/>
        </authorList>
    </citation>
    <scope>NUCLEOTIDE SEQUENCE [LARGE SCALE GENOMIC DNA]</scope>
    <source>
        <strain evidence="2">LaAM-08-1</strain>
    </source>
</reference>
<dbReference type="EMBL" id="KN838554">
    <property type="protein sequence ID" value="KIK06253.1"/>
    <property type="molecule type" value="Genomic_DNA"/>
</dbReference>
<evidence type="ECO:0000313" key="1">
    <source>
        <dbReference type="EMBL" id="KIK06253.1"/>
    </source>
</evidence>
<organism evidence="1 2">
    <name type="scientific">Laccaria amethystina LaAM-08-1</name>
    <dbReference type="NCBI Taxonomy" id="1095629"/>
    <lineage>
        <taxon>Eukaryota</taxon>
        <taxon>Fungi</taxon>
        <taxon>Dikarya</taxon>
        <taxon>Basidiomycota</taxon>
        <taxon>Agaricomycotina</taxon>
        <taxon>Agaricomycetes</taxon>
        <taxon>Agaricomycetidae</taxon>
        <taxon>Agaricales</taxon>
        <taxon>Agaricineae</taxon>
        <taxon>Hydnangiaceae</taxon>
        <taxon>Laccaria</taxon>
    </lineage>
</organism>
<gene>
    <name evidence="1" type="ORF">K443DRAFT_635292</name>
</gene>
<name>A0A0C9YDG7_9AGAR</name>
<reference evidence="1 2" key="1">
    <citation type="submission" date="2014-04" db="EMBL/GenBank/DDBJ databases">
        <authorList>
            <consortium name="DOE Joint Genome Institute"/>
            <person name="Kuo A."/>
            <person name="Kohler A."/>
            <person name="Nagy L.G."/>
            <person name="Floudas D."/>
            <person name="Copeland A."/>
            <person name="Barry K.W."/>
            <person name="Cichocki N."/>
            <person name="Veneault-Fourrey C."/>
            <person name="LaButti K."/>
            <person name="Lindquist E.A."/>
            <person name="Lipzen A."/>
            <person name="Lundell T."/>
            <person name="Morin E."/>
            <person name="Murat C."/>
            <person name="Sun H."/>
            <person name="Tunlid A."/>
            <person name="Henrissat B."/>
            <person name="Grigoriev I.V."/>
            <person name="Hibbett D.S."/>
            <person name="Martin F."/>
            <person name="Nordberg H.P."/>
            <person name="Cantor M.N."/>
            <person name="Hua S.X."/>
        </authorList>
    </citation>
    <scope>NUCLEOTIDE SEQUENCE [LARGE SCALE GENOMIC DNA]</scope>
    <source>
        <strain evidence="1 2">LaAM-08-1</strain>
    </source>
</reference>
<sequence>MDHSNIQIHSTVGGMSNDYKAAKEAFVLGMMDSSITHVNLVSLGGRPFSLLYPTRVASGICSKATVANLYTTPASLDDV</sequence>
<dbReference type="Proteomes" id="UP000054477">
    <property type="component" value="Unassembled WGS sequence"/>
</dbReference>
<dbReference type="AlphaFoldDB" id="A0A0C9YDG7"/>
<protein>
    <submittedName>
        <fullName evidence="1">Uncharacterized protein</fullName>
    </submittedName>
</protein>
<proteinExistence type="predicted"/>
<keyword evidence="2" id="KW-1185">Reference proteome</keyword>
<dbReference type="HOGENOM" id="CLU_2606395_0_0_1"/>